<evidence type="ECO:0000313" key="3">
    <source>
        <dbReference type="EMBL" id="CAA20943.2"/>
    </source>
</evidence>
<dbReference type="AlphaFoldDB" id="Q9XX92"/>
<dbReference type="EMBL" id="BX284605">
    <property type="protein sequence ID" value="CAA20943.2"/>
    <property type="molecule type" value="Genomic_DNA"/>
</dbReference>
<dbReference type="PIR" id="T26341">
    <property type="entry name" value="T26341"/>
</dbReference>
<reference evidence="3 4" key="1">
    <citation type="journal article" date="1998" name="Science">
        <title>Genome sequence of the nematode C. elegans: a platform for investigating biology.</title>
        <authorList>
            <consortium name="The C. elegans sequencing consortium"/>
            <person name="Sulson J.E."/>
            <person name="Waterston R."/>
        </authorList>
    </citation>
    <scope>NUCLEOTIDE SEQUENCE [LARGE SCALE GENOMIC DNA]</scope>
    <source>
        <strain evidence="3 4">Bristol N2</strain>
    </source>
</reference>
<dbReference type="UCSC" id="Y102A5C.2">
    <property type="organism name" value="c. elegans"/>
</dbReference>
<evidence type="ECO:0000313" key="4">
    <source>
        <dbReference type="Proteomes" id="UP000001940"/>
    </source>
</evidence>
<keyword evidence="4" id="KW-1185">Reference proteome</keyword>
<name>Q9XX92_CAEEL</name>
<sequence length="168" mass="19170">MILVMCGCVCTMLYYGFCAPKDTRKIIKYWFLTKILRRTVPRPQLDGIDNSVHQDDLNAGVDAERQPVPPGDAVEIEENQNDEVREAAENHSNREEDQNVENQPIPPGDAEIRVQIEDENGENQDNNIIVINPPNRQNVEAEPDAEQPQFDEELTIRHDAIQVKPKRS</sequence>
<feature type="signal peptide" evidence="2">
    <location>
        <begin position="1"/>
        <end position="18"/>
    </location>
</feature>
<feature type="compositionally biased region" description="Basic and acidic residues" evidence="1">
    <location>
        <begin position="82"/>
        <end position="97"/>
    </location>
</feature>
<proteinExistence type="predicted"/>
<feature type="chain" id="PRO_5004336820" evidence="2">
    <location>
        <begin position="19"/>
        <end position="168"/>
    </location>
</feature>
<evidence type="ECO:0000256" key="1">
    <source>
        <dbReference type="SAM" id="MobiDB-lite"/>
    </source>
</evidence>
<evidence type="ECO:0000256" key="2">
    <source>
        <dbReference type="SAM" id="SignalP"/>
    </source>
</evidence>
<gene>
    <name evidence="3" type="ORF">CELE_Y102A5C.2</name>
    <name evidence="3 5" type="ORF">Y102A5C.2</name>
</gene>
<keyword evidence="2" id="KW-0732">Signal</keyword>
<feature type="region of interest" description="Disordered" evidence="1">
    <location>
        <begin position="45"/>
        <end position="168"/>
    </location>
</feature>
<feature type="compositionally biased region" description="Polar residues" evidence="1">
    <location>
        <begin position="123"/>
        <end position="138"/>
    </location>
</feature>
<organism evidence="3 4">
    <name type="scientific">Caenorhabditis elegans</name>
    <dbReference type="NCBI Taxonomy" id="6239"/>
    <lineage>
        <taxon>Eukaryota</taxon>
        <taxon>Metazoa</taxon>
        <taxon>Ecdysozoa</taxon>
        <taxon>Nematoda</taxon>
        <taxon>Chromadorea</taxon>
        <taxon>Rhabditida</taxon>
        <taxon>Rhabditina</taxon>
        <taxon>Rhabditomorpha</taxon>
        <taxon>Rhabditoidea</taxon>
        <taxon>Rhabditidae</taxon>
        <taxon>Peloderinae</taxon>
        <taxon>Caenorhabditis</taxon>
    </lineage>
</organism>
<feature type="compositionally biased region" description="Acidic residues" evidence="1">
    <location>
        <begin position="141"/>
        <end position="153"/>
    </location>
</feature>
<accession>Q9XX92</accession>
<dbReference type="Proteomes" id="UP000001940">
    <property type="component" value="Chromosome V"/>
</dbReference>
<dbReference type="GeneID" id="190829"/>
<dbReference type="HOGENOM" id="CLU_1588003_0_0_1"/>
<dbReference type="InParanoid" id="Q9XX92"/>
<dbReference type="KEGG" id="cel:CELE_Y102A5C.2"/>
<dbReference type="RefSeq" id="NP_507276.2">
    <property type="nucleotide sequence ID" value="NM_074875.3"/>
</dbReference>
<evidence type="ECO:0000313" key="5">
    <source>
        <dbReference type="WormBase" id="Y102A5C.2"/>
    </source>
</evidence>
<dbReference type="Bgee" id="WBGene00013611">
    <property type="expression patterns" value="Expressed in germ line (C elegans) and 3 other cell types or tissues"/>
</dbReference>
<dbReference type="SMR" id="Q9XX92"/>
<dbReference type="AGR" id="WB:WBGene00013611"/>
<protein>
    <submittedName>
        <fullName evidence="3">Uncharacterized protein</fullName>
    </submittedName>
</protein>
<dbReference type="WormBase" id="Y102A5C.2">
    <property type="protein sequence ID" value="CE40148"/>
    <property type="gene ID" value="WBGene00013611"/>
</dbReference>
<dbReference type="PaxDb" id="6239-Y102A5C.2"/>
<dbReference type="CTD" id="190829"/>